<feature type="compositionally biased region" description="Polar residues" evidence="1">
    <location>
        <begin position="1143"/>
        <end position="1154"/>
    </location>
</feature>
<dbReference type="GO" id="GO:0005874">
    <property type="term" value="C:microtubule"/>
    <property type="evidence" value="ECO:0007669"/>
    <property type="project" value="InterPro"/>
</dbReference>
<feature type="compositionally biased region" description="Acidic residues" evidence="1">
    <location>
        <begin position="803"/>
        <end position="812"/>
    </location>
</feature>
<dbReference type="AlphaFoldDB" id="A0AAV2HT75"/>
<feature type="domain" description="Microtubule-associated protein 1A/B/S-like MBL-like" evidence="3">
    <location>
        <begin position="214"/>
        <end position="478"/>
    </location>
</feature>
<dbReference type="PANTHER" id="PTHR13843:SF12">
    <property type="entry name" value="ATPASE F1_V1_A1 COMPLEX ALPHA_BETA SUBUNIT NUCLEOTIDE-BINDING DOMAIN-CONTAINING PROTEIN"/>
    <property type="match status" value="1"/>
</dbReference>
<dbReference type="EMBL" id="CAXITT010000257">
    <property type="protein sequence ID" value="CAL1537292.1"/>
    <property type="molecule type" value="Genomic_DNA"/>
</dbReference>
<evidence type="ECO:0000313" key="4">
    <source>
        <dbReference type="EMBL" id="CAL1537292.1"/>
    </source>
</evidence>
<evidence type="ECO:0000259" key="3">
    <source>
        <dbReference type="Pfam" id="PF25281"/>
    </source>
</evidence>
<accession>A0AAV2HT75</accession>
<dbReference type="GO" id="GO:0005829">
    <property type="term" value="C:cytosol"/>
    <property type="evidence" value="ECO:0007669"/>
    <property type="project" value="TreeGrafter"/>
</dbReference>
<dbReference type="PANTHER" id="PTHR13843">
    <property type="entry name" value="MICROTUBULE-ASSOCIATED PROTEIN"/>
    <property type="match status" value="1"/>
</dbReference>
<dbReference type="Proteomes" id="UP001497497">
    <property type="component" value="Unassembled WGS sequence"/>
</dbReference>
<dbReference type="GO" id="GO:0031114">
    <property type="term" value="P:regulation of microtubule depolymerization"/>
    <property type="evidence" value="ECO:0007669"/>
    <property type="project" value="TreeGrafter"/>
</dbReference>
<feature type="compositionally biased region" description="Polar residues" evidence="1">
    <location>
        <begin position="694"/>
        <end position="704"/>
    </location>
</feature>
<feature type="region of interest" description="Disordered" evidence="1">
    <location>
        <begin position="1044"/>
        <end position="1158"/>
    </location>
</feature>
<evidence type="ECO:0000313" key="5">
    <source>
        <dbReference type="Proteomes" id="UP001497497"/>
    </source>
</evidence>
<feature type="compositionally biased region" description="Acidic residues" evidence="1">
    <location>
        <begin position="865"/>
        <end position="875"/>
    </location>
</feature>
<organism evidence="4 5">
    <name type="scientific">Lymnaea stagnalis</name>
    <name type="common">Great pond snail</name>
    <name type="synonym">Helix stagnalis</name>
    <dbReference type="NCBI Taxonomy" id="6523"/>
    <lineage>
        <taxon>Eukaryota</taxon>
        <taxon>Metazoa</taxon>
        <taxon>Spiralia</taxon>
        <taxon>Lophotrochozoa</taxon>
        <taxon>Mollusca</taxon>
        <taxon>Gastropoda</taxon>
        <taxon>Heterobranchia</taxon>
        <taxon>Euthyneura</taxon>
        <taxon>Panpulmonata</taxon>
        <taxon>Hygrophila</taxon>
        <taxon>Lymnaeoidea</taxon>
        <taxon>Lymnaeidae</taxon>
        <taxon>Lymnaea</taxon>
    </lineage>
</organism>
<feature type="domain" description="Microtubule-associated protein 1B/S N-terminal" evidence="2">
    <location>
        <begin position="14"/>
        <end position="204"/>
    </location>
</feature>
<feature type="compositionally biased region" description="Basic and acidic residues" evidence="1">
    <location>
        <begin position="912"/>
        <end position="937"/>
    </location>
</feature>
<comment type="caution">
    <text evidence="4">The sequence shown here is derived from an EMBL/GenBank/DDBJ whole genome shotgun (WGS) entry which is preliminary data.</text>
</comment>
<feature type="compositionally biased region" description="Polar residues" evidence="1">
    <location>
        <begin position="492"/>
        <end position="506"/>
    </location>
</feature>
<evidence type="ECO:0008006" key="6">
    <source>
        <dbReference type="Google" id="ProtNLM"/>
    </source>
</evidence>
<feature type="compositionally biased region" description="Basic and acidic residues" evidence="1">
    <location>
        <begin position="657"/>
        <end position="667"/>
    </location>
</feature>
<evidence type="ECO:0000256" key="1">
    <source>
        <dbReference type="SAM" id="MobiDB-lite"/>
    </source>
</evidence>
<dbReference type="GO" id="GO:0007409">
    <property type="term" value="P:axonogenesis"/>
    <property type="evidence" value="ECO:0007669"/>
    <property type="project" value="TreeGrafter"/>
</dbReference>
<dbReference type="GO" id="GO:0043025">
    <property type="term" value="C:neuronal cell body"/>
    <property type="evidence" value="ECO:0007669"/>
    <property type="project" value="TreeGrafter"/>
</dbReference>
<feature type="compositionally biased region" description="Basic and acidic residues" evidence="1">
    <location>
        <begin position="771"/>
        <end position="788"/>
    </location>
</feature>
<feature type="compositionally biased region" description="Basic and acidic residues" evidence="1">
    <location>
        <begin position="1110"/>
        <end position="1120"/>
    </location>
</feature>
<feature type="compositionally biased region" description="Acidic residues" evidence="1">
    <location>
        <begin position="956"/>
        <end position="966"/>
    </location>
</feature>
<proteinExistence type="predicted"/>
<feature type="compositionally biased region" description="Acidic residues" evidence="1">
    <location>
        <begin position="898"/>
        <end position="911"/>
    </location>
</feature>
<dbReference type="GO" id="GO:0003779">
    <property type="term" value="F:actin binding"/>
    <property type="evidence" value="ECO:0007669"/>
    <property type="project" value="TreeGrafter"/>
</dbReference>
<name>A0AAV2HT75_LYMST</name>
<reference evidence="4 5" key="1">
    <citation type="submission" date="2024-04" db="EMBL/GenBank/DDBJ databases">
        <authorList>
            <consortium name="Genoscope - CEA"/>
            <person name="William W."/>
        </authorList>
    </citation>
    <scope>NUCLEOTIDE SEQUENCE [LARGE SCALE GENOMIC DNA]</scope>
</reference>
<dbReference type="GO" id="GO:0000226">
    <property type="term" value="P:microtubule cytoskeleton organization"/>
    <property type="evidence" value="ECO:0007669"/>
    <property type="project" value="InterPro"/>
</dbReference>
<dbReference type="Pfam" id="PF23415">
    <property type="entry name" value="MAPB1_N"/>
    <property type="match status" value="1"/>
</dbReference>
<protein>
    <recommendedName>
        <fullName evidence="6">Microtubule-associated protein futsch</fullName>
    </recommendedName>
</protein>
<dbReference type="Pfam" id="PF25281">
    <property type="entry name" value="MBL_MAP1B"/>
    <property type="match status" value="1"/>
</dbReference>
<dbReference type="InterPro" id="IPR057480">
    <property type="entry name" value="MAP1A/B/S-like_MBL"/>
</dbReference>
<keyword evidence="5" id="KW-1185">Reference proteome</keyword>
<dbReference type="GO" id="GO:0030425">
    <property type="term" value="C:dendrite"/>
    <property type="evidence" value="ECO:0007669"/>
    <property type="project" value="TreeGrafter"/>
</dbReference>
<feature type="compositionally biased region" description="Basic and acidic residues" evidence="1">
    <location>
        <begin position="551"/>
        <end position="568"/>
    </location>
</feature>
<feature type="compositionally biased region" description="Low complexity" evidence="1">
    <location>
        <begin position="587"/>
        <end position="598"/>
    </location>
</feature>
<feature type="compositionally biased region" description="Low complexity" evidence="1">
    <location>
        <begin position="618"/>
        <end position="647"/>
    </location>
</feature>
<feature type="region of interest" description="Disordered" evidence="1">
    <location>
        <begin position="851"/>
        <end position="1006"/>
    </location>
</feature>
<dbReference type="InterPro" id="IPR056617">
    <property type="entry name" value="MAP1B/S_N"/>
</dbReference>
<evidence type="ECO:0000259" key="2">
    <source>
        <dbReference type="Pfam" id="PF23415"/>
    </source>
</evidence>
<dbReference type="GO" id="GO:0045202">
    <property type="term" value="C:synapse"/>
    <property type="evidence" value="ECO:0007669"/>
    <property type="project" value="TreeGrafter"/>
</dbReference>
<feature type="region of interest" description="Disordered" evidence="1">
    <location>
        <begin position="480"/>
        <end position="827"/>
    </location>
</feature>
<dbReference type="GO" id="GO:0005875">
    <property type="term" value="C:microtubule associated complex"/>
    <property type="evidence" value="ECO:0007669"/>
    <property type="project" value="TreeGrafter"/>
</dbReference>
<feature type="compositionally biased region" description="Basic and acidic residues" evidence="1">
    <location>
        <begin position="705"/>
        <end position="717"/>
    </location>
</feature>
<feature type="compositionally biased region" description="Pro residues" evidence="1">
    <location>
        <begin position="599"/>
        <end position="617"/>
    </location>
</feature>
<sequence>MDSDEHGPITPSSLLLIIGEPFSEEQKLLILSEITKGFRCWDVEDTGININEELAQIANRASLGEEGASGERFIQHQSDNLAVEILINPLAQSVKNSIKKLLIASSPTKYIIYAGHAFQGSGAWVLQDDTFAFNNLAQVFKNVDVENALKQNIEANLTIHTLADTNWGTSISRADFTNHLRIQLNPPEKLDNIHGVLQFTAYVGSFVKVIPITSLLQASEQFGNISFTRPTLYIFPGSQGDSALFGINGFNLLVNGGYNRRACFWDFARHLDRVDAMLMTHLGTDNIFGLNTVLQRKSLENIHPQIGYLYFNALEKVGLSSVGAEGDTPPGKNPSLLINLAEEANKMTQMAKQLGIGPQPCTRNAASVNGEPVNLYHKLGHGSLDMYILNPVADTKELKEFNQAWSKQSANLGTSGLYPLQNALSVCALLVWKPYNLDEKIVRICFPGNAPQHKIIEGLEKMKTFGFLKYASCTSRDLMKPSVVKKPGGTARQVSGSSSTRSNKVTSAGKVETVKVQNTTRLDSPRKTDQRAPAPKSEPRTPASPTKQTKAVKDENNKKNKPKEDVKKSASVNLDKFKSATPRPALSSPVKGMSSPGKSPSPPKAGSPIKSPSPPKVSPIKAPSKAKVPASPDVSSSSSGATGPVAGDQSPAVNHADQQEGKPESDQGQKLPQVEALQAPDNAITESIPEKVQESSVDQISSSVDKVKLNQHDDEQQYHQNGGDNFEGEDEEVKPQALPEPPVIIESPSQESDAIPDYSSKIEYDEQELSEFSRAEEEIQEFERETHSFADPAQEIPSSPEPVPEEQQDQDFDYPAALEPSSGFETPIFAHDEPAVSASQPSMEQNIQYGIDESSSGRDMGGIQEVDEEDQDEESSLTLDSQILNKVDKKEMASTGIFEDEEAGSEGEDDIRENVAQEIGQERVTPEMDNGTDRLSPEGDFEDPEDIAAKLHSEEAVDEGIEDDEQSTVPAAFDKDSSPDYEQGLTGSEERDSIDGDAPDDDKDVDEVAALHVDGVLSENSNINVDSESLKSVEGAVLNPFIGMDNPPEAYPSHLQKELNDNVSDDESFNPVEKWGPPMGLPSPPPVRDRGAASPQKTSAAKPTGTARPARTESAADTKKRPTTAPARGGTGRPASGTKRPGTASSRTSPTNTKIPALPPMTPFYVDLTYIPNHGDPAYSDAEFFKRIRARYYVISSLSPNPQILDSLMEAKATWEQKDLEVTLIPTYDNETLRHWMGLNKEKLQELRIDMTPAVSRCTIQLQDLETSLPAYRLEV</sequence>
<feature type="compositionally biased region" description="Acidic residues" evidence="1">
    <location>
        <begin position="995"/>
        <end position="1006"/>
    </location>
</feature>
<dbReference type="GO" id="GO:0016358">
    <property type="term" value="P:dendrite development"/>
    <property type="evidence" value="ECO:0007669"/>
    <property type="project" value="TreeGrafter"/>
</dbReference>
<dbReference type="GO" id="GO:0008017">
    <property type="term" value="F:microtubule binding"/>
    <property type="evidence" value="ECO:0007669"/>
    <property type="project" value="InterPro"/>
</dbReference>
<gene>
    <name evidence="4" type="ORF">GSLYS_00011205001</name>
</gene>
<dbReference type="InterPro" id="IPR026074">
    <property type="entry name" value="MAP1"/>
</dbReference>